<feature type="signal peptide" evidence="1">
    <location>
        <begin position="1"/>
        <end position="23"/>
    </location>
</feature>
<evidence type="ECO:0000313" key="2">
    <source>
        <dbReference type="EMBL" id="UXN68072.1"/>
    </source>
</evidence>
<keyword evidence="2" id="KW-0614">Plasmid</keyword>
<accession>A0ABY6C7F6</accession>
<feature type="chain" id="PRO_5045936496" evidence="1">
    <location>
        <begin position="24"/>
        <end position="175"/>
    </location>
</feature>
<reference evidence="2 3" key="1">
    <citation type="submission" date="2022-09" db="EMBL/GenBank/DDBJ databases">
        <title>Interaction between co-microsymbionts with complementary sets of symbiotic genes in legume-rhizobium systems.</title>
        <authorList>
            <person name="Safronova V."/>
            <person name="Sazanova A."/>
            <person name="Afonin A."/>
            <person name="Chirak E."/>
        </authorList>
    </citation>
    <scope>NUCLEOTIDE SEQUENCE [LARGE SCALE GENOMIC DNA]</scope>
    <source>
        <strain evidence="2 3">A18/4-1</strain>
        <plasmid evidence="2 3">p_unnamed1</plasmid>
    </source>
</reference>
<gene>
    <name evidence="2" type="ORF">N8A98_00725</name>
</gene>
<dbReference type="RefSeq" id="WP_262165704.1">
    <property type="nucleotide sequence ID" value="NZ_CP104964.1"/>
</dbReference>
<dbReference type="Proteomes" id="UP001061862">
    <property type="component" value="Plasmid p_unnamed1"/>
</dbReference>
<sequence>MSIPRRTLLALALIIATAISSLAQEAEDAYRIRASIYAKKALVTAATWVGVLNRATTVKQTFSTPYQRDIALNENGKSAEGTLEGEVTMMVRPFQHRGVLCLNVEINSHTVSQLHHYRSDALLEVLPGGGGYAVSGDYCDFEQTEDGLLYSLSHSDNEDYAEILVTSEKPVEETD</sequence>
<organism evidence="2 3">
    <name type="scientific">Devosia neptuniae</name>
    <dbReference type="NCBI Taxonomy" id="191302"/>
    <lineage>
        <taxon>Bacteria</taxon>
        <taxon>Pseudomonadati</taxon>
        <taxon>Pseudomonadota</taxon>
        <taxon>Alphaproteobacteria</taxon>
        <taxon>Hyphomicrobiales</taxon>
        <taxon>Devosiaceae</taxon>
        <taxon>Devosia</taxon>
    </lineage>
</organism>
<evidence type="ECO:0000256" key="1">
    <source>
        <dbReference type="SAM" id="SignalP"/>
    </source>
</evidence>
<protein>
    <submittedName>
        <fullName evidence="2">Uncharacterized protein</fullName>
    </submittedName>
</protein>
<proteinExistence type="predicted"/>
<geneLocation type="plasmid" evidence="2 3">
    <name>p_unnamed1</name>
</geneLocation>
<dbReference type="EMBL" id="CP104964">
    <property type="protein sequence ID" value="UXN68072.1"/>
    <property type="molecule type" value="Genomic_DNA"/>
</dbReference>
<keyword evidence="1" id="KW-0732">Signal</keyword>
<name>A0ABY6C7F6_9HYPH</name>
<evidence type="ECO:0000313" key="3">
    <source>
        <dbReference type="Proteomes" id="UP001061862"/>
    </source>
</evidence>
<keyword evidence="3" id="KW-1185">Reference proteome</keyword>